<feature type="compositionally biased region" description="Polar residues" evidence="8">
    <location>
        <begin position="112"/>
        <end position="132"/>
    </location>
</feature>
<protein>
    <recommendedName>
        <fullName evidence="7">Structure-specific endonuclease subunit SLX4</fullName>
    </recommendedName>
</protein>
<dbReference type="GO" id="GO:0033557">
    <property type="term" value="C:Slx1-Slx4 complex"/>
    <property type="evidence" value="ECO:0007669"/>
    <property type="project" value="InterPro"/>
</dbReference>
<evidence type="ECO:0000256" key="6">
    <source>
        <dbReference type="ARBA" id="ARBA00023242"/>
    </source>
</evidence>
<keyword evidence="10" id="KW-1185">Reference proteome</keyword>
<comment type="subcellular location">
    <subcellularLocation>
        <location evidence="1">Nucleus</location>
    </subcellularLocation>
</comment>
<dbReference type="Proteomes" id="UP001140074">
    <property type="component" value="Unassembled WGS sequence"/>
</dbReference>
<feature type="compositionally biased region" description="Basic residues" evidence="8">
    <location>
        <begin position="166"/>
        <end position="175"/>
    </location>
</feature>
<dbReference type="GO" id="GO:0006260">
    <property type="term" value="P:DNA replication"/>
    <property type="evidence" value="ECO:0007669"/>
    <property type="project" value="InterPro"/>
</dbReference>
<evidence type="ECO:0000313" key="9">
    <source>
        <dbReference type="EMBL" id="KAJ2863440.1"/>
    </source>
</evidence>
<feature type="region of interest" description="Disordered" evidence="8">
    <location>
        <begin position="278"/>
        <end position="297"/>
    </location>
</feature>
<evidence type="ECO:0000256" key="2">
    <source>
        <dbReference type="ARBA" id="ARBA00006661"/>
    </source>
</evidence>
<keyword evidence="4" id="KW-0233">DNA recombination</keyword>
<dbReference type="GO" id="GO:0006281">
    <property type="term" value="P:DNA repair"/>
    <property type="evidence" value="ECO:0007669"/>
    <property type="project" value="UniProtKB-KW"/>
</dbReference>
<dbReference type="AlphaFoldDB" id="A0A9W8IJ58"/>
<proteinExistence type="inferred from homology"/>
<feature type="compositionally biased region" description="Polar residues" evidence="8">
    <location>
        <begin position="150"/>
        <end position="164"/>
    </location>
</feature>
<dbReference type="GO" id="GO:0000712">
    <property type="term" value="P:resolution of meiotic recombination intermediates"/>
    <property type="evidence" value="ECO:0007669"/>
    <property type="project" value="TreeGrafter"/>
</dbReference>
<dbReference type="InterPro" id="IPR018574">
    <property type="entry name" value="Structure-sp_endonuc_su_Slx4"/>
</dbReference>
<evidence type="ECO:0000313" key="10">
    <source>
        <dbReference type="Proteomes" id="UP001140074"/>
    </source>
</evidence>
<comment type="similarity">
    <text evidence="2">Belongs to the SLX4 family.</text>
</comment>
<sequence length="668" mass="73262">MISNDGDYSTDSTILCAVCDQDITALELRARTMHTERCLDSSAAQESSQSSSGGMGSCISTLDLLDDCPVCGSAWPAHVASRADHTKRCAKRHGISGKDLVDLVNMFRESLGSTSGTSDSMNRDSQAFSRTPSAEADARGCRAFIKAFSPPSQASTTPLVQQGSARGKKRPLTKKVSRDRLLPRPIDGWFDRRSSAEPDNASDKQSTSSKSSQQLALSNGPMSLETDDYDDDFQVTKPRAALTQSRIAVRKVSKKRQEFLDDLDDELNVAKALSLSLKRGPDPAKSGKGVGAKRRDTSAARANALAKSDILASSEAQSLIRQRAAALEKMDEEWDAGSLLRVHKNKTAIVDSESQRSDDTSLRLWDMGALPGASGREYCEIFENYKVCRLGHSSSDACLDDTVDRLLMALALTEQDRFRPGPLDETTLRHGYMCLLRAVHGSFARQAAKLRCAEWVESSEASISGRGNGATANDMNNSDCSSSSSDIIILSSESDLEAEPLTAEPLAVEPLHRVDKSTRRPVSNMLAVAKKHKTAAAIVKAPDYTKLAHAELQSLAEKYGLRTNTPKRLLIHQLQTIWEQTNGRRSGADTVSTSCDLAPERIDDVQLLFSRIRQHIRNNHDLFEQILCYRVLNFDAVYKDVSAAVKCQKSVLRKFFDLEGIVYSSYHD</sequence>
<dbReference type="PANTHER" id="PTHR21541">
    <property type="entry name" value="BTB POZ DOMAIN CONTAINING 12"/>
    <property type="match status" value="1"/>
</dbReference>
<reference evidence="9" key="1">
    <citation type="submission" date="2022-07" db="EMBL/GenBank/DDBJ databases">
        <title>Phylogenomic reconstructions and comparative analyses of Kickxellomycotina fungi.</title>
        <authorList>
            <person name="Reynolds N.K."/>
            <person name="Stajich J.E."/>
            <person name="Barry K."/>
            <person name="Grigoriev I.V."/>
            <person name="Crous P."/>
            <person name="Smith M.E."/>
        </authorList>
    </citation>
    <scope>NUCLEOTIDE SEQUENCE</scope>
    <source>
        <strain evidence="9">RSA 476</strain>
    </source>
</reference>
<comment type="caution">
    <text evidence="9">The sequence shown here is derived from an EMBL/GenBank/DDBJ whole genome shotgun (WGS) entry which is preliminary data.</text>
</comment>
<evidence type="ECO:0000256" key="1">
    <source>
        <dbReference type="ARBA" id="ARBA00004123"/>
    </source>
</evidence>
<evidence type="ECO:0000256" key="3">
    <source>
        <dbReference type="ARBA" id="ARBA00022763"/>
    </source>
</evidence>
<evidence type="ECO:0000256" key="7">
    <source>
        <dbReference type="ARBA" id="ARBA00029496"/>
    </source>
</evidence>
<organism evidence="9 10">
    <name type="scientific">Coemansia aciculifera</name>
    <dbReference type="NCBI Taxonomy" id="417176"/>
    <lineage>
        <taxon>Eukaryota</taxon>
        <taxon>Fungi</taxon>
        <taxon>Fungi incertae sedis</taxon>
        <taxon>Zoopagomycota</taxon>
        <taxon>Kickxellomycotina</taxon>
        <taxon>Kickxellomycetes</taxon>
        <taxon>Kickxellales</taxon>
        <taxon>Kickxellaceae</taxon>
        <taxon>Coemansia</taxon>
    </lineage>
</organism>
<evidence type="ECO:0000256" key="4">
    <source>
        <dbReference type="ARBA" id="ARBA00023172"/>
    </source>
</evidence>
<name>A0A9W8IJ58_9FUNG</name>
<keyword evidence="5" id="KW-0234">DNA repair</keyword>
<feature type="region of interest" description="Disordered" evidence="8">
    <location>
        <begin position="112"/>
        <end position="135"/>
    </location>
</feature>
<accession>A0A9W8IJ58</accession>
<dbReference type="PANTHER" id="PTHR21541:SF3">
    <property type="entry name" value="STRUCTURE-SPECIFIC ENDONUCLEASE SUBUNIT SLX4"/>
    <property type="match status" value="1"/>
</dbReference>
<evidence type="ECO:0000256" key="5">
    <source>
        <dbReference type="ARBA" id="ARBA00023204"/>
    </source>
</evidence>
<keyword evidence="6" id="KW-0539">Nucleus</keyword>
<feature type="compositionally biased region" description="Low complexity" evidence="8">
    <location>
        <begin position="203"/>
        <end position="218"/>
    </location>
</feature>
<dbReference type="Pfam" id="PF09494">
    <property type="entry name" value="Slx4"/>
    <property type="match status" value="1"/>
</dbReference>
<feature type="region of interest" description="Disordered" evidence="8">
    <location>
        <begin position="150"/>
        <end position="228"/>
    </location>
</feature>
<evidence type="ECO:0000256" key="8">
    <source>
        <dbReference type="SAM" id="MobiDB-lite"/>
    </source>
</evidence>
<gene>
    <name evidence="9" type="ORF">GGH94_003610</name>
</gene>
<keyword evidence="3" id="KW-0227">DNA damage</keyword>
<dbReference type="EMBL" id="JANBUY010000123">
    <property type="protein sequence ID" value="KAJ2863440.1"/>
    <property type="molecule type" value="Genomic_DNA"/>
</dbReference>